<accession>A0A848IWP8</accession>
<dbReference type="AlphaFoldDB" id="A0A848IWP8"/>
<proteinExistence type="predicted"/>
<evidence type="ECO:0000313" key="1">
    <source>
        <dbReference type="EMBL" id="NMM47705.1"/>
    </source>
</evidence>
<dbReference type="Proteomes" id="UP000559010">
    <property type="component" value="Unassembled WGS sequence"/>
</dbReference>
<comment type="caution">
    <text evidence="1">The sequence shown here is derived from an EMBL/GenBank/DDBJ whole genome shotgun (WGS) entry which is preliminary data.</text>
</comment>
<reference evidence="1 2" key="1">
    <citation type="submission" date="2020-04" db="EMBL/GenBank/DDBJ databases">
        <title>Flammeovirgaceae bacterium KN852 isolated from deep sea.</title>
        <authorList>
            <person name="Zhang D.-C."/>
        </authorList>
    </citation>
    <scope>NUCLEOTIDE SEQUENCE [LARGE SCALE GENOMIC DNA]</scope>
    <source>
        <strain evidence="1 2">KN852</strain>
    </source>
</reference>
<name>A0A848IWP8_9BACT</name>
<organism evidence="1 2">
    <name type="scientific">Marinigracilibium pacificum</name>
    <dbReference type="NCBI Taxonomy" id="2729599"/>
    <lineage>
        <taxon>Bacteria</taxon>
        <taxon>Pseudomonadati</taxon>
        <taxon>Bacteroidota</taxon>
        <taxon>Cytophagia</taxon>
        <taxon>Cytophagales</taxon>
        <taxon>Flammeovirgaceae</taxon>
        <taxon>Marinigracilibium</taxon>
    </lineage>
</organism>
<sequence>MKSLIDKLKAKYPDLVPRMKITKEGTDLKVEIDFANPKYKLWFTDENSESYVVGIDFLHSHFDSGDSEFNQEAALEYIEDIMNDEVVAIGIKDKEKDFLIATMGREEGIKQYGTENEKIEVVSFTKEN</sequence>
<dbReference type="EMBL" id="JABBNU010000002">
    <property type="protein sequence ID" value="NMM47705.1"/>
    <property type="molecule type" value="Genomic_DNA"/>
</dbReference>
<keyword evidence="2" id="KW-1185">Reference proteome</keyword>
<dbReference type="RefSeq" id="WP_169678439.1">
    <property type="nucleotide sequence ID" value="NZ_JABBNU010000002.1"/>
</dbReference>
<protein>
    <submittedName>
        <fullName evidence="1">Uncharacterized protein</fullName>
    </submittedName>
</protein>
<gene>
    <name evidence="1" type="ORF">HH304_04780</name>
</gene>
<evidence type="ECO:0000313" key="2">
    <source>
        <dbReference type="Proteomes" id="UP000559010"/>
    </source>
</evidence>